<reference evidence="1 2" key="1">
    <citation type="submission" date="2019-09" db="EMBL/GenBank/DDBJ databases">
        <title>Paraburkholderia podalyriae sp. nov., A South African Podalyria-associated rhizobium.</title>
        <authorList>
            <person name="Mavima L."/>
            <person name="Beukes C.W."/>
            <person name="Palmer M."/>
            <person name="De Meyer S.E."/>
            <person name="James E.K."/>
            <person name="Maluk M."/>
            <person name="Avontuur J.R."/>
            <person name="Chan W.Y."/>
            <person name="Venter S.N."/>
            <person name="Steenkamp E.T."/>
        </authorList>
    </citation>
    <scope>NUCLEOTIDE SEQUENCE [LARGE SCALE GENOMIC DNA]</scope>
    <source>
        <strain evidence="1 2">WC7.3b</strain>
    </source>
</reference>
<dbReference type="RefSeq" id="WP_187639119.1">
    <property type="nucleotide sequence ID" value="NZ_VZQQ01000089.1"/>
</dbReference>
<dbReference type="Proteomes" id="UP000736373">
    <property type="component" value="Unassembled WGS sequence"/>
</dbReference>
<comment type="caution">
    <text evidence="1">The sequence shown here is derived from an EMBL/GenBank/DDBJ whole genome shotgun (WGS) entry which is preliminary data.</text>
</comment>
<proteinExistence type="predicted"/>
<evidence type="ECO:0000313" key="2">
    <source>
        <dbReference type="Proteomes" id="UP000736373"/>
    </source>
</evidence>
<evidence type="ECO:0000313" key="1">
    <source>
        <dbReference type="EMBL" id="MBC8752246.1"/>
    </source>
</evidence>
<organism evidence="1 2">
    <name type="scientific">Paraburkholderia podalyriae</name>
    <dbReference type="NCBI Taxonomy" id="1938811"/>
    <lineage>
        <taxon>Bacteria</taxon>
        <taxon>Pseudomonadati</taxon>
        <taxon>Pseudomonadota</taxon>
        <taxon>Betaproteobacteria</taxon>
        <taxon>Burkholderiales</taxon>
        <taxon>Burkholderiaceae</taxon>
        <taxon>Paraburkholderia</taxon>
    </lineage>
</organism>
<keyword evidence="2" id="KW-1185">Reference proteome</keyword>
<accession>A0ABR7Q122</accession>
<sequence length="85" mass="9717">MSNQLAYGSARNHLATGWLDRVTLARRAHAIAQDAVLLDKVQLTAIIPARLFTDAMTVNYADSLVMKIWHRCLDATQHREDWRRS</sequence>
<name>A0ABR7Q122_9BURK</name>
<gene>
    <name evidence="1" type="ORF">F6X42_39210</name>
</gene>
<dbReference type="EMBL" id="VZQQ01000089">
    <property type="protein sequence ID" value="MBC8752246.1"/>
    <property type="molecule type" value="Genomic_DNA"/>
</dbReference>
<protein>
    <submittedName>
        <fullName evidence="1">Uncharacterized protein</fullName>
    </submittedName>
</protein>